<name>A0A5C5UDF7_9CORY</name>
<sequence>MSAFLVLGAGPIGRAAAAALLDLGHEVSVGTRSGTRVPGTTALTIDAADTPALTSAAQGMDAMIICTSPPYHRWPVEWPPIIRSAISAAKASGARIVLMSNLYSYGKPAGRITDATPTAPTESKGRTRAELWDLLLAAHRAAGIGVTELRASDYFGPDAGPNVHLGSRFLAPVRKGKTASIIGDPDAPHSWSYLPDIGRCLAILATRPELSGRPWIGPNSGDASLREIARRINPQAKVRQIPGALLAVIGLFSPMAREVRAIRYQFTEPFLLSDSELRAAFDFTPTPLEQALEKAS</sequence>
<feature type="domain" description="NAD-dependent epimerase/dehydratase" evidence="1">
    <location>
        <begin position="5"/>
        <end position="209"/>
    </location>
</feature>
<dbReference type="RefSeq" id="WP_146324710.1">
    <property type="nucleotide sequence ID" value="NZ_BAABLR010000005.1"/>
</dbReference>
<dbReference type="Pfam" id="PF01370">
    <property type="entry name" value="Epimerase"/>
    <property type="match status" value="1"/>
</dbReference>
<evidence type="ECO:0000313" key="2">
    <source>
        <dbReference type="EMBL" id="TWT24194.1"/>
    </source>
</evidence>
<organism evidence="2 3">
    <name type="scientific">Corynebacterium canis</name>
    <dbReference type="NCBI Taxonomy" id="679663"/>
    <lineage>
        <taxon>Bacteria</taxon>
        <taxon>Bacillati</taxon>
        <taxon>Actinomycetota</taxon>
        <taxon>Actinomycetes</taxon>
        <taxon>Mycobacteriales</taxon>
        <taxon>Corynebacteriaceae</taxon>
        <taxon>Corynebacterium</taxon>
    </lineage>
</organism>
<dbReference type="SUPFAM" id="SSF51735">
    <property type="entry name" value="NAD(P)-binding Rossmann-fold domains"/>
    <property type="match status" value="1"/>
</dbReference>
<dbReference type="Gene3D" id="3.40.50.720">
    <property type="entry name" value="NAD(P)-binding Rossmann-like Domain"/>
    <property type="match status" value="1"/>
</dbReference>
<evidence type="ECO:0000313" key="3">
    <source>
        <dbReference type="Proteomes" id="UP000320791"/>
    </source>
</evidence>
<dbReference type="OrthoDB" id="8205493at2"/>
<accession>A0A5C5UDF7</accession>
<protein>
    <submittedName>
        <fullName evidence="2">NAD-dependent epimerase/dehydratase family protein</fullName>
    </submittedName>
</protein>
<proteinExistence type="predicted"/>
<gene>
    <name evidence="2" type="ORF">FRX94_08520</name>
</gene>
<dbReference type="InterPro" id="IPR001509">
    <property type="entry name" value="Epimerase_deHydtase"/>
</dbReference>
<evidence type="ECO:0000259" key="1">
    <source>
        <dbReference type="Pfam" id="PF01370"/>
    </source>
</evidence>
<dbReference type="EMBL" id="VOHM01000018">
    <property type="protein sequence ID" value="TWT24194.1"/>
    <property type="molecule type" value="Genomic_DNA"/>
</dbReference>
<dbReference type="InterPro" id="IPR036291">
    <property type="entry name" value="NAD(P)-bd_dom_sf"/>
</dbReference>
<dbReference type="AlphaFoldDB" id="A0A5C5UDF7"/>
<reference evidence="2 3" key="1">
    <citation type="submission" date="2019-08" db="EMBL/GenBank/DDBJ databases">
        <authorList>
            <person name="Lei W."/>
        </authorList>
    </citation>
    <scope>NUCLEOTIDE SEQUENCE [LARGE SCALE GENOMIC DNA]</scope>
    <source>
        <strain evidence="2 3">CCUG 58627</strain>
    </source>
</reference>
<comment type="caution">
    <text evidence="2">The sequence shown here is derived from an EMBL/GenBank/DDBJ whole genome shotgun (WGS) entry which is preliminary data.</text>
</comment>
<dbReference type="Proteomes" id="UP000320791">
    <property type="component" value="Unassembled WGS sequence"/>
</dbReference>
<keyword evidence="3" id="KW-1185">Reference proteome</keyword>